<sequence>MPMQKTYKRYASLGSFGVVGSTRSNLLMINQIPYLSHSKKENTTCCVTAALESVIIWDVRRGEKIAFLKGNEDEVTSIAHSKKTSLIAVGYSNGTIKLWDLKNNTSDVLFSGHRSAISCLCFEKSGTKLISGSTDTDIIVWDIVGETGLYRLKGHKGMITDCVFMTTHNVMISSSKDMLVKFWDLDNQHCFLTIVGHKTEVWKLCLLNNETRLITGSGDAELRSYEIKEASDKESSGLLSCELLGSILRGGKGRVISLHLEEKGQYLACHGVDSTLDLFEIVDEDDIQKALKKRRKKIIKKQKKMPEAEQIDEDKILVEREVTDEIKKVQSFRMSQKLRSAAISYNNTKEEIKVLSMFINNSFGYYKIDLSALPTKCQLQSLISNMGHRSDVRTVGFNSDATLIMTASGESVKIWNRSTQKCIRTMDSDYCLCSMFVPGERHVIVGTKTGKLQLFDISSGILLEAVDAHEEAVWSIALSPDKNGFVSGSADHEVKFWEFDLIIDEEYSSMGKRLSISHTQTLKMTEEVLALKYSPDGRFLAVSLLDSTVKVFFADTLKFFLSLYGHKFPVLCMDISLDSTLLITGSADKNIKIWGLDFGDCHKSIFAHDDSITSIQFVSKTHYFFSVSKDKTLKYWDADKFENIMTLKGHHLEIWAMAVSPSGEYVVTSSHDKSIRLWQRTEELLVISEEREQEREELNEASITERGEQAIPGETSEEVGHAGKKTIETVKAAERIMEAIEIWKEETAKSKVDTATEPHPILKAYGNVEPRRYVLDVLKKVKSSELEESLLVLPFTYVTDLLKLINHWMSNLWEVELSSRCLTFLLKIHHNQITSTQVLLPVMSSLNSSSLQAVQQLKDQVGFNRAGLRFLQLQLEMKNVNFFDDAYDKFKKKAKTKKIVAF</sequence>
<comment type="similarity">
    <text evidence="3">Belongs to the WD repeat WDR3/UTP12 family.</text>
</comment>
<evidence type="ECO:0000256" key="4">
    <source>
        <dbReference type="PROSITE-ProRule" id="PRU00221"/>
    </source>
</evidence>
<reference evidence="6" key="1">
    <citation type="submission" date="2021-01" db="UniProtKB">
        <authorList>
            <consortium name="EnsemblMetazoa"/>
        </authorList>
    </citation>
    <scope>IDENTIFICATION</scope>
</reference>
<dbReference type="InterPro" id="IPR007148">
    <property type="entry name" value="SSU_processome_Utp12"/>
</dbReference>
<dbReference type="PROSITE" id="PS00678">
    <property type="entry name" value="WD_REPEATS_1"/>
    <property type="match status" value="2"/>
</dbReference>
<dbReference type="InterPro" id="IPR051570">
    <property type="entry name" value="TBC1_cilium_biogenesis"/>
</dbReference>
<dbReference type="PANTHER" id="PTHR19853:SF0">
    <property type="entry name" value="WD REPEAT-CONTAINING PROTEIN 3"/>
    <property type="match status" value="1"/>
</dbReference>
<dbReference type="Pfam" id="PF25172">
    <property type="entry name" value="Beta-prop_WDR3_2nd"/>
    <property type="match status" value="1"/>
</dbReference>
<keyword evidence="1 4" id="KW-0853">WD repeat</keyword>
<dbReference type="FunFam" id="2.130.10.10:FF:000172">
    <property type="entry name" value="WD repeat domain 3"/>
    <property type="match status" value="1"/>
</dbReference>
<feature type="repeat" description="WD" evidence="4">
    <location>
        <begin position="385"/>
        <end position="425"/>
    </location>
</feature>
<dbReference type="InterPro" id="IPR015943">
    <property type="entry name" value="WD40/YVTN_repeat-like_dom_sf"/>
</dbReference>
<dbReference type="AlphaFoldDB" id="A0A7M6DPV2"/>
<dbReference type="Pfam" id="PF04003">
    <property type="entry name" value="Utp12"/>
    <property type="match status" value="1"/>
</dbReference>
<evidence type="ECO:0000313" key="6">
    <source>
        <dbReference type="EnsemblMetazoa" id="CLYHEMP020915.1"/>
    </source>
</evidence>
<dbReference type="RefSeq" id="XP_066924345.1">
    <property type="nucleotide sequence ID" value="XM_067068244.1"/>
</dbReference>
<accession>A0A7M6DPV2</accession>
<dbReference type="GO" id="GO:0030515">
    <property type="term" value="F:snoRNA binding"/>
    <property type="evidence" value="ECO:0007669"/>
    <property type="project" value="TreeGrafter"/>
</dbReference>
<dbReference type="PRINTS" id="PR00320">
    <property type="entry name" value="GPROTEINBRPT"/>
</dbReference>
<dbReference type="OrthoDB" id="407922at2759"/>
<keyword evidence="2" id="KW-0677">Repeat</keyword>
<evidence type="ECO:0000259" key="5">
    <source>
        <dbReference type="Pfam" id="PF04003"/>
    </source>
</evidence>
<evidence type="ECO:0000313" key="7">
    <source>
        <dbReference type="Proteomes" id="UP000594262"/>
    </source>
</evidence>
<dbReference type="InterPro" id="IPR019775">
    <property type="entry name" value="WD40_repeat_CS"/>
</dbReference>
<evidence type="ECO:0000256" key="1">
    <source>
        <dbReference type="ARBA" id="ARBA00022574"/>
    </source>
</evidence>
<dbReference type="Proteomes" id="UP000594262">
    <property type="component" value="Unplaced"/>
</dbReference>
<dbReference type="EnsemblMetazoa" id="CLYHEMT020915.1">
    <property type="protein sequence ID" value="CLYHEMP020915.1"/>
    <property type="gene ID" value="CLYHEMG020915"/>
</dbReference>
<evidence type="ECO:0000256" key="2">
    <source>
        <dbReference type="ARBA" id="ARBA00022737"/>
    </source>
</evidence>
<dbReference type="CDD" id="cd00200">
    <property type="entry name" value="WD40"/>
    <property type="match status" value="1"/>
</dbReference>
<feature type="repeat" description="WD" evidence="4">
    <location>
        <begin position="563"/>
        <end position="604"/>
    </location>
</feature>
<dbReference type="InterPro" id="IPR036322">
    <property type="entry name" value="WD40_repeat_dom_sf"/>
</dbReference>
<name>A0A7M6DPV2_9CNID</name>
<evidence type="ECO:0000256" key="3">
    <source>
        <dbReference type="ARBA" id="ARBA00038229"/>
    </source>
</evidence>
<feature type="repeat" description="WD" evidence="4">
    <location>
        <begin position="647"/>
        <end position="679"/>
    </location>
</feature>
<dbReference type="SMART" id="SM00320">
    <property type="entry name" value="WD40"/>
    <property type="match status" value="12"/>
</dbReference>
<dbReference type="SUPFAM" id="SSF50978">
    <property type="entry name" value="WD40 repeat-like"/>
    <property type="match status" value="2"/>
</dbReference>
<dbReference type="FunFam" id="2.130.10.10:FF:000178">
    <property type="entry name" value="WD repeat domain 3"/>
    <property type="match status" value="1"/>
</dbReference>
<dbReference type="GO" id="GO:0030490">
    <property type="term" value="P:maturation of SSU-rRNA"/>
    <property type="evidence" value="ECO:0007669"/>
    <property type="project" value="TreeGrafter"/>
</dbReference>
<dbReference type="GeneID" id="136811619"/>
<dbReference type="Pfam" id="PF25173">
    <property type="entry name" value="Beta-prop_WDR3_1st"/>
    <property type="match status" value="1"/>
</dbReference>
<dbReference type="PROSITE" id="PS50082">
    <property type="entry name" value="WD_REPEATS_2"/>
    <property type="match status" value="8"/>
</dbReference>
<dbReference type="GO" id="GO:0032040">
    <property type="term" value="C:small-subunit processome"/>
    <property type="evidence" value="ECO:0007669"/>
    <property type="project" value="TreeGrafter"/>
</dbReference>
<dbReference type="PROSITE" id="PS50294">
    <property type="entry name" value="WD_REPEATS_REGION"/>
    <property type="match status" value="7"/>
</dbReference>
<organism evidence="6 7">
    <name type="scientific">Clytia hemisphaerica</name>
    <dbReference type="NCBI Taxonomy" id="252671"/>
    <lineage>
        <taxon>Eukaryota</taxon>
        <taxon>Metazoa</taxon>
        <taxon>Cnidaria</taxon>
        <taxon>Hydrozoa</taxon>
        <taxon>Hydroidolina</taxon>
        <taxon>Leptothecata</taxon>
        <taxon>Obeliida</taxon>
        <taxon>Clytiidae</taxon>
        <taxon>Clytia</taxon>
    </lineage>
</organism>
<dbReference type="Gene3D" id="2.130.10.10">
    <property type="entry name" value="YVTN repeat-like/Quinoprotein amine dehydrogenase"/>
    <property type="match status" value="5"/>
</dbReference>
<feature type="repeat" description="WD" evidence="4">
    <location>
        <begin position="110"/>
        <end position="143"/>
    </location>
</feature>
<proteinExistence type="inferred from homology"/>
<feature type="domain" description="Small-subunit processome Utp12" evidence="5">
    <location>
        <begin position="771"/>
        <end position="872"/>
    </location>
</feature>
<dbReference type="InterPro" id="IPR020472">
    <property type="entry name" value="WD40_PAC1"/>
</dbReference>
<feature type="repeat" description="WD" evidence="4">
    <location>
        <begin position="466"/>
        <end position="500"/>
    </location>
</feature>
<protein>
    <recommendedName>
        <fullName evidence="5">Small-subunit processome Utp12 domain-containing protein</fullName>
    </recommendedName>
</protein>
<feature type="repeat" description="WD" evidence="4">
    <location>
        <begin position="152"/>
        <end position="193"/>
    </location>
</feature>
<feature type="repeat" description="WD" evidence="4">
    <location>
        <begin position="68"/>
        <end position="109"/>
    </location>
</feature>
<feature type="repeat" description="WD" evidence="4">
    <location>
        <begin position="605"/>
        <end position="646"/>
    </location>
</feature>
<dbReference type="PANTHER" id="PTHR19853">
    <property type="entry name" value="WD REPEAT CONTAINING PROTEIN 3 WDR3"/>
    <property type="match status" value="1"/>
</dbReference>
<keyword evidence="7" id="KW-1185">Reference proteome</keyword>
<dbReference type="GO" id="GO:0034388">
    <property type="term" value="C:Pwp2p-containing subcomplex of 90S preribosome"/>
    <property type="evidence" value="ECO:0007669"/>
    <property type="project" value="TreeGrafter"/>
</dbReference>
<dbReference type="InterPro" id="IPR001680">
    <property type="entry name" value="WD40_rpt"/>
</dbReference>